<gene>
    <name evidence="1" type="ORF">NX722_24990</name>
</gene>
<protein>
    <submittedName>
        <fullName evidence="1">Uncharacterized protein</fullName>
    </submittedName>
</protein>
<evidence type="ECO:0000313" key="1">
    <source>
        <dbReference type="EMBL" id="MCW7555823.1"/>
    </source>
</evidence>
<dbReference type="Proteomes" id="UP001209854">
    <property type="component" value="Unassembled WGS sequence"/>
</dbReference>
<reference evidence="1 2" key="1">
    <citation type="submission" date="2022-10" db="EMBL/GenBank/DDBJ databases">
        <title>High-quality genome sequences of two octocoral-associated bacteria, Endozoicomonas euniceicola EF212 and Endozoicomonas gorgoniicola PS125.</title>
        <authorList>
            <person name="Chiou Y.-J."/>
            <person name="Chen Y.-H."/>
        </authorList>
    </citation>
    <scope>NUCLEOTIDE SEQUENCE [LARGE SCALE GENOMIC DNA]</scope>
    <source>
        <strain evidence="1 2">PS125</strain>
    </source>
</reference>
<dbReference type="RefSeq" id="WP_262565563.1">
    <property type="nucleotide sequence ID" value="NZ_JAPFCC010000001.1"/>
</dbReference>
<organism evidence="1 2">
    <name type="scientific">Endozoicomonas gorgoniicola</name>
    <dbReference type="NCBI Taxonomy" id="1234144"/>
    <lineage>
        <taxon>Bacteria</taxon>
        <taxon>Pseudomonadati</taxon>
        <taxon>Pseudomonadota</taxon>
        <taxon>Gammaproteobacteria</taxon>
        <taxon>Oceanospirillales</taxon>
        <taxon>Endozoicomonadaceae</taxon>
        <taxon>Endozoicomonas</taxon>
    </lineage>
</organism>
<keyword evidence="2" id="KW-1185">Reference proteome</keyword>
<dbReference type="EMBL" id="JAPFCC010000001">
    <property type="protein sequence ID" value="MCW7555823.1"/>
    <property type="molecule type" value="Genomic_DNA"/>
</dbReference>
<name>A0ABT3N3A1_9GAMM</name>
<proteinExistence type="predicted"/>
<comment type="caution">
    <text evidence="1">The sequence shown here is derived from an EMBL/GenBank/DDBJ whole genome shotgun (WGS) entry which is preliminary data.</text>
</comment>
<evidence type="ECO:0000313" key="2">
    <source>
        <dbReference type="Proteomes" id="UP001209854"/>
    </source>
</evidence>
<sequence length="92" mass="10552">MLNENLYEILVDLGADKDKAKEAAKEDKELSEIRRLIFELTRQSGDINSRLVVVESDTSTIKNDVRSLRFRFDTMDAKLDYLTSLVKELVAT</sequence>
<accession>A0ABT3N3A1</accession>